<keyword evidence="2" id="KW-0472">Membrane</keyword>
<feature type="transmembrane region" description="Helical" evidence="2">
    <location>
        <begin position="1038"/>
        <end position="1058"/>
    </location>
</feature>
<evidence type="ECO:0000313" key="3">
    <source>
        <dbReference type="EMBL" id="MFD1398947.1"/>
    </source>
</evidence>
<dbReference type="RefSeq" id="WP_204118454.1">
    <property type="nucleotide sequence ID" value="NZ_BOLV01000005.1"/>
</dbReference>
<evidence type="ECO:0000256" key="1">
    <source>
        <dbReference type="ARBA" id="ARBA00022729"/>
    </source>
</evidence>
<dbReference type="EMBL" id="JBHTOA010000025">
    <property type="protein sequence ID" value="MFD1398947.1"/>
    <property type="molecule type" value="Genomic_DNA"/>
</dbReference>
<keyword evidence="4" id="KW-1185">Reference proteome</keyword>
<gene>
    <name evidence="3" type="ORF">ACFQ41_06460</name>
</gene>
<dbReference type="Gene3D" id="3.80.10.10">
    <property type="entry name" value="Ribonuclease Inhibitor"/>
    <property type="match status" value="2"/>
</dbReference>
<name>A0ABW4BIK5_9LACO</name>
<reference evidence="4" key="1">
    <citation type="journal article" date="2019" name="Int. J. Syst. Evol. Microbiol.">
        <title>The Global Catalogue of Microorganisms (GCM) 10K type strain sequencing project: providing services to taxonomists for standard genome sequencing and annotation.</title>
        <authorList>
            <consortium name="The Broad Institute Genomics Platform"/>
            <consortium name="The Broad Institute Genome Sequencing Center for Infectious Disease"/>
            <person name="Wu L."/>
            <person name="Ma J."/>
        </authorList>
    </citation>
    <scope>NUCLEOTIDE SEQUENCE [LARGE SCALE GENOMIC DNA]</scope>
    <source>
        <strain evidence="4">CCM 9110</strain>
    </source>
</reference>
<dbReference type="NCBIfam" id="TIGR02167">
    <property type="entry name" value="Liste_lipo_26"/>
    <property type="match status" value="3"/>
</dbReference>
<organism evidence="3 4">
    <name type="scientific">Lacticaseibacillus suilingensis</name>
    <dbReference type="NCBI Taxonomy" id="2799577"/>
    <lineage>
        <taxon>Bacteria</taxon>
        <taxon>Bacillati</taxon>
        <taxon>Bacillota</taxon>
        <taxon>Bacilli</taxon>
        <taxon>Lactobacillales</taxon>
        <taxon>Lactobacillaceae</taxon>
        <taxon>Lacticaseibacillus</taxon>
    </lineage>
</organism>
<evidence type="ECO:0000256" key="2">
    <source>
        <dbReference type="SAM" id="Phobius"/>
    </source>
</evidence>
<evidence type="ECO:0000313" key="4">
    <source>
        <dbReference type="Proteomes" id="UP001597199"/>
    </source>
</evidence>
<dbReference type="Pfam" id="PF19258">
    <property type="entry name" value="KxYKxGKxW_sig"/>
    <property type="match status" value="1"/>
</dbReference>
<dbReference type="Proteomes" id="UP001597199">
    <property type="component" value="Unassembled WGS sequence"/>
</dbReference>
<protein>
    <submittedName>
        <fullName evidence="3">BspA family leucine-rich repeat surface protein</fullName>
    </submittedName>
</protein>
<accession>A0ABW4BIK5</accession>
<dbReference type="InterPro" id="IPR011889">
    <property type="entry name" value="Liste_lipo_26"/>
</dbReference>
<keyword evidence="1" id="KW-0732">Signal</keyword>
<dbReference type="Pfam" id="PF03382">
    <property type="entry name" value="DUF285"/>
    <property type="match status" value="3"/>
</dbReference>
<dbReference type="InterPro" id="IPR005046">
    <property type="entry name" value="DUF285"/>
</dbReference>
<keyword evidence="2" id="KW-1133">Transmembrane helix</keyword>
<comment type="caution">
    <text evidence="3">The sequence shown here is derived from an EMBL/GenBank/DDBJ whole genome shotgun (WGS) entry which is preliminary data.</text>
</comment>
<dbReference type="InterPro" id="IPR032675">
    <property type="entry name" value="LRR_dom_sf"/>
</dbReference>
<proteinExistence type="predicted"/>
<keyword evidence="2" id="KW-0812">Transmembrane</keyword>
<sequence>MRQTDPRPTRKKMYKKGKRWMTALLASTLIASGPVSLIGIIPAAPVVAATIVQQGSDGTSTWALDDSGTLTITAGELASRSSASATSPANPWQSYASQITQINITGNVTLNPISRGLFGDLPNLTSITGLDKVDFAGVTDAGGLFYQDRALTDLTFSGDLSSATTLSNIFAQMTNLKTLDLTGMKTSPSPSASLWADALTGDAALTQITFGGQTYTDAATGITLPTAGTWFDASGAAKTAYIHTTGQGTAAQIYKRSTVTATYVDANGQPIMSEGINPDATTYTPKTPWNTAALQNYIFTPTSADDWSSAYTQADIPVTDQNITIPMTKVYATGTVAASNVPWFAIQTSNTDATLHLGSGQLPEGSDTQFSSPFSSLISGLKLTSLSIDQPIKAAVNSGGLFATLTDLTSITGLEKLDTSNTTSMANMFRMLWKLQSGLEGVTNWDTSKVTNMNAMFYGINLVTQSNEVTTNLDLSGWDTRKVTNFTDIFQGTQLNQIKFGTNFKTAQAGPDGVLLPDPSKTDPTKPQVPWLLVPNPTGQKESLIYKDTMIPGTYIRGTAASADMTYQTSTGTTVQTDTIWGALGNSIIYQPIDPWATANLDSFKFLYATSSGEYTDTIPAAVTTTLTSDTTDNQSFTVLPVKAKGIIGSGDNAARWYLSEDNTLTILGGTLSNVDGAATNPWADIQTYDGQIVADVVQKIDVVQPTALGANAAYLFADMPKLASVNFSNLDTAGTTDMSGMFNNDAALTAADLSMFDPSNVTSMKDMFAGASTLSTLTQPSDGLVGSSVTDLSGMFHGDSALTALDVANWDTSNVTDMTDAFNGASALTNLAVDDWQTDKLTAFDGAFANMTSLTSISLGAADSTTAWSTASFDPATQSLTNLFADDSALQTVTFSKAFSAASGISVPLPQATAKLWLRTSDGVALPANEYTGTAASNGTYTLTTATYTVTLIDDKTGQTLGTVTSDPLSAADLGQPLDPDAILADWPGFIPVEDTGPTVGTQFTMTDDVWTQPLTLRVRQVGGPDQFPNAGRDDRLIILTVGTLALFAGLAGMLLLTHKTNKRS</sequence>
<dbReference type="SUPFAM" id="SSF52058">
    <property type="entry name" value="L domain-like"/>
    <property type="match status" value="1"/>
</dbReference>
<dbReference type="InterPro" id="IPR022263">
    <property type="entry name" value="KxYKxGKxW"/>
</dbReference>
<dbReference type="NCBIfam" id="TIGR03715">
    <property type="entry name" value="KxYKxGKxW"/>
    <property type="match status" value="1"/>
</dbReference>